<sequence length="134" mass="14657">MPRARGQRSQPNSQLTMIEAPKLKRSLFILGQRPVAFASKHPTACHMHKPKTQYDEDPSAAGVFVPLILEDDGDFVGWPRPTLPAARYDPSSAGTQSPTVTVAIQPMLNGMGMKQLNFCIRRAPPLSPSQSSMT</sequence>
<name>A0A9P5HJF4_9HYPO</name>
<evidence type="ECO:0000313" key="2">
    <source>
        <dbReference type="Proteomes" id="UP000722485"/>
    </source>
</evidence>
<gene>
    <name evidence="1" type="ORF">G7Z17_g1390</name>
</gene>
<dbReference type="EMBL" id="JAANBB010000012">
    <property type="protein sequence ID" value="KAF7556425.1"/>
    <property type="molecule type" value="Genomic_DNA"/>
</dbReference>
<dbReference type="Proteomes" id="UP000722485">
    <property type="component" value="Unassembled WGS sequence"/>
</dbReference>
<dbReference type="AlphaFoldDB" id="A0A9P5HJF4"/>
<evidence type="ECO:0000313" key="1">
    <source>
        <dbReference type="EMBL" id="KAF7556425.1"/>
    </source>
</evidence>
<accession>A0A9P5HJF4</accession>
<protein>
    <submittedName>
        <fullName evidence="1">Uncharacterized protein</fullName>
    </submittedName>
</protein>
<keyword evidence="2" id="KW-1185">Reference proteome</keyword>
<organism evidence="1 2">
    <name type="scientific">Cylindrodendrum hubeiense</name>
    <dbReference type="NCBI Taxonomy" id="595255"/>
    <lineage>
        <taxon>Eukaryota</taxon>
        <taxon>Fungi</taxon>
        <taxon>Dikarya</taxon>
        <taxon>Ascomycota</taxon>
        <taxon>Pezizomycotina</taxon>
        <taxon>Sordariomycetes</taxon>
        <taxon>Hypocreomycetidae</taxon>
        <taxon>Hypocreales</taxon>
        <taxon>Nectriaceae</taxon>
        <taxon>Cylindrodendrum</taxon>
    </lineage>
</organism>
<reference evidence="1" key="1">
    <citation type="submission" date="2020-03" db="EMBL/GenBank/DDBJ databases">
        <title>Draft Genome Sequence of Cylindrodendrum hubeiense.</title>
        <authorList>
            <person name="Buettner E."/>
            <person name="Kellner H."/>
        </authorList>
    </citation>
    <scope>NUCLEOTIDE SEQUENCE</scope>
    <source>
        <strain evidence="1">IHI 201604</strain>
    </source>
</reference>
<comment type="caution">
    <text evidence="1">The sequence shown here is derived from an EMBL/GenBank/DDBJ whole genome shotgun (WGS) entry which is preliminary data.</text>
</comment>
<proteinExistence type="predicted"/>